<evidence type="ECO:0000256" key="8">
    <source>
        <dbReference type="SAM" id="SignalP"/>
    </source>
</evidence>
<evidence type="ECO:0000256" key="3">
    <source>
        <dbReference type="ARBA" id="ARBA00022679"/>
    </source>
</evidence>
<dbReference type="AlphaFoldDB" id="A0A238VT88"/>
<dbReference type="InterPro" id="IPR038063">
    <property type="entry name" value="Transpep_catalytic_dom"/>
</dbReference>
<dbReference type="GO" id="GO:0071555">
    <property type="term" value="P:cell wall organization"/>
    <property type="evidence" value="ECO:0007669"/>
    <property type="project" value="UniProtKB-UniRule"/>
</dbReference>
<proteinExistence type="inferred from homology"/>
<dbReference type="EMBL" id="FZNN01000003">
    <property type="protein sequence ID" value="SNR36719.1"/>
    <property type="molecule type" value="Genomic_DNA"/>
</dbReference>
<dbReference type="Gene3D" id="2.40.440.10">
    <property type="entry name" value="L,D-transpeptidase catalytic domain-like"/>
    <property type="match status" value="1"/>
</dbReference>
<dbReference type="GO" id="GO:0008360">
    <property type="term" value="P:regulation of cell shape"/>
    <property type="evidence" value="ECO:0007669"/>
    <property type="project" value="UniProtKB-UniRule"/>
</dbReference>
<dbReference type="Proteomes" id="UP000198417">
    <property type="component" value="Unassembled WGS sequence"/>
</dbReference>
<dbReference type="OrthoDB" id="9809748at2"/>
<evidence type="ECO:0000313" key="11">
    <source>
        <dbReference type="Proteomes" id="UP000198417"/>
    </source>
</evidence>
<keyword evidence="4 7" id="KW-0133">Cell shape</keyword>
<dbReference type="InterPro" id="IPR005490">
    <property type="entry name" value="LD_TPept_cat_dom"/>
</dbReference>
<keyword evidence="6 7" id="KW-0961">Cell wall biogenesis/degradation</keyword>
<dbReference type="GO" id="GO:0004180">
    <property type="term" value="F:carboxypeptidase activity"/>
    <property type="evidence" value="ECO:0007669"/>
    <property type="project" value="UniProtKB-ARBA"/>
</dbReference>
<evidence type="ECO:0000259" key="9">
    <source>
        <dbReference type="PROSITE" id="PS52029"/>
    </source>
</evidence>
<dbReference type="PROSITE" id="PS52029">
    <property type="entry name" value="LD_TPASE"/>
    <property type="match status" value="1"/>
</dbReference>
<gene>
    <name evidence="10" type="ORF">SAMN06265370_10332</name>
</gene>
<evidence type="ECO:0000313" key="10">
    <source>
        <dbReference type="EMBL" id="SNR36719.1"/>
    </source>
</evidence>
<dbReference type="UniPathway" id="UPA00219"/>
<dbReference type="PANTHER" id="PTHR36699:SF1">
    <property type="entry name" value="L,D-TRANSPEPTIDASE YAFK-RELATED"/>
    <property type="match status" value="1"/>
</dbReference>
<dbReference type="GO" id="GO:0016740">
    <property type="term" value="F:transferase activity"/>
    <property type="evidence" value="ECO:0007669"/>
    <property type="project" value="UniProtKB-KW"/>
</dbReference>
<evidence type="ECO:0000256" key="6">
    <source>
        <dbReference type="ARBA" id="ARBA00023316"/>
    </source>
</evidence>
<dbReference type="SUPFAM" id="SSF141523">
    <property type="entry name" value="L,D-transpeptidase catalytic domain-like"/>
    <property type="match status" value="1"/>
</dbReference>
<organism evidence="10 11">
    <name type="scientific">Puniceibacterium sediminis</name>
    <dbReference type="NCBI Taxonomy" id="1608407"/>
    <lineage>
        <taxon>Bacteria</taxon>
        <taxon>Pseudomonadati</taxon>
        <taxon>Pseudomonadota</taxon>
        <taxon>Alphaproteobacteria</taxon>
        <taxon>Rhodobacterales</taxon>
        <taxon>Paracoccaceae</taxon>
        <taxon>Puniceibacterium</taxon>
    </lineage>
</organism>
<feature type="chain" id="PRO_5012376066" evidence="8">
    <location>
        <begin position="23"/>
        <end position="165"/>
    </location>
</feature>
<dbReference type="PANTHER" id="PTHR36699">
    <property type="entry name" value="LD-TRANSPEPTIDASE"/>
    <property type="match status" value="1"/>
</dbReference>
<keyword evidence="8" id="KW-0732">Signal</keyword>
<name>A0A238VT88_9RHOB</name>
<dbReference type="Pfam" id="PF03734">
    <property type="entry name" value="YkuD"/>
    <property type="match status" value="1"/>
</dbReference>
<evidence type="ECO:0000256" key="5">
    <source>
        <dbReference type="ARBA" id="ARBA00022984"/>
    </source>
</evidence>
<evidence type="ECO:0000256" key="7">
    <source>
        <dbReference type="PROSITE-ProRule" id="PRU01373"/>
    </source>
</evidence>
<dbReference type="CDD" id="cd16913">
    <property type="entry name" value="YkuD_like"/>
    <property type="match status" value="1"/>
</dbReference>
<feature type="signal peptide" evidence="8">
    <location>
        <begin position="1"/>
        <end position="22"/>
    </location>
</feature>
<comment type="pathway">
    <text evidence="1 7">Cell wall biogenesis; peptidoglycan biosynthesis.</text>
</comment>
<dbReference type="GO" id="GO:0009252">
    <property type="term" value="P:peptidoglycan biosynthetic process"/>
    <property type="evidence" value="ECO:0007669"/>
    <property type="project" value="UniProtKB-UniPathway"/>
</dbReference>
<evidence type="ECO:0000256" key="2">
    <source>
        <dbReference type="ARBA" id="ARBA00005992"/>
    </source>
</evidence>
<keyword evidence="11" id="KW-1185">Reference proteome</keyword>
<accession>A0A238VT88</accession>
<keyword evidence="5 7" id="KW-0573">Peptidoglycan synthesis</keyword>
<dbReference type="RefSeq" id="WP_089269358.1">
    <property type="nucleotide sequence ID" value="NZ_FZNN01000003.1"/>
</dbReference>
<sequence length="165" mass="18459">MRFSRFLILALLALTLAGCADSKFKSYNGPAVTHVVVQKGARKMYLLHNDKVLRDFDIGLGFAPTGHKMVEGDGRTPEGTYLIDRRNPNSRFHLSIGVSYPNHLDRALAEEIGKSPGGDIFIHGRPKQYRNGQRDWTWGCISVTDEEIEEVYAMVRDGTPISINP</sequence>
<reference evidence="10 11" key="1">
    <citation type="submission" date="2017-06" db="EMBL/GenBank/DDBJ databases">
        <authorList>
            <person name="Kim H.J."/>
            <person name="Triplett B.A."/>
        </authorList>
    </citation>
    <scope>NUCLEOTIDE SEQUENCE [LARGE SCALE GENOMIC DNA]</scope>
    <source>
        <strain evidence="10 11">DSM 29052</strain>
    </source>
</reference>
<feature type="active site" description="Proton donor/acceptor" evidence="7">
    <location>
        <position position="123"/>
    </location>
</feature>
<feature type="active site" description="Nucleophile" evidence="7">
    <location>
        <position position="140"/>
    </location>
</feature>
<protein>
    <submittedName>
        <fullName evidence="10">L,D-transpeptidase catalytic domain</fullName>
    </submittedName>
</protein>
<evidence type="ECO:0000256" key="1">
    <source>
        <dbReference type="ARBA" id="ARBA00004752"/>
    </source>
</evidence>
<evidence type="ECO:0000256" key="4">
    <source>
        <dbReference type="ARBA" id="ARBA00022960"/>
    </source>
</evidence>
<keyword evidence="3" id="KW-0808">Transferase</keyword>
<feature type="domain" description="L,D-TPase catalytic" evidence="9">
    <location>
        <begin position="33"/>
        <end position="164"/>
    </location>
</feature>
<comment type="similarity">
    <text evidence="2">Belongs to the YkuD family.</text>
</comment>
<dbReference type="PROSITE" id="PS51257">
    <property type="entry name" value="PROKAR_LIPOPROTEIN"/>
    <property type="match status" value="1"/>
</dbReference>